<dbReference type="PANTHER" id="PTHR30547">
    <property type="entry name" value="UNCHARACTERIZED PROTEIN YHCG-RELATED"/>
    <property type="match status" value="1"/>
</dbReference>
<feature type="domain" description="YhcG N-terminal" evidence="2">
    <location>
        <begin position="20"/>
        <end position="173"/>
    </location>
</feature>
<reference evidence="3 4" key="1">
    <citation type="submission" date="2019-09" db="EMBL/GenBank/DDBJ databases">
        <title>Distinct polysaccharide growth profiles of human intestinal Prevotella copri isolates.</title>
        <authorList>
            <person name="Fehlner-Peach H."/>
            <person name="Magnabosco C."/>
            <person name="Raghavan V."/>
            <person name="Scher J.U."/>
            <person name="Tett A."/>
            <person name="Cox L.M."/>
            <person name="Gottsegen C."/>
            <person name="Watters A."/>
            <person name="Wiltshire- Gordon J.D."/>
            <person name="Segata N."/>
            <person name="Bonneau R."/>
            <person name="Littman D.R."/>
        </authorList>
    </citation>
    <scope>NUCLEOTIDE SEQUENCE [LARGE SCALE GENOMIC DNA]</scope>
    <source>
        <strain evidence="4">iAA917</strain>
    </source>
</reference>
<protein>
    <submittedName>
        <fullName evidence="3">DUF1016 domain-containing protein</fullName>
    </submittedName>
</protein>
<evidence type="ECO:0000313" key="4">
    <source>
        <dbReference type="Proteomes" id="UP000477980"/>
    </source>
</evidence>
<name>A0A6G1VM39_9BACT</name>
<dbReference type="InterPro" id="IPR041527">
    <property type="entry name" value="YhcG_N"/>
</dbReference>
<evidence type="ECO:0000259" key="1">
    <source>
        <dbReference type="Pfam" id="PF06250"/>
    </source>
</evidence>
<dbReference type="Gene3D" id="3.40.1350.10">
    <property type="match status" value="1"/>
</dbReference>
<feature type="domain" description="YhcG PDDEXK nuclease" evidence="1">
    <location>
        <begin position="205"/>
        <end position="358"/>
    </location>
</feature>
<dbReference type="GO" id="GO:0003676">
    <property type="term" value="F:nucleic acid binding"/>
    <property type="evidence" value="ECO:0007669"/>
    <property type="project" value="InterPro"/>
</dbReference>
<dbReference type="PANTHER" id="PTHR30547:SF5">
    <property type="entry name" value="NUCLEASE YHCG-RELATED"/>
    <property type="match status" value="1"/>
</dbReference>
<dbReference type="InterPro" id="IPR011856">
    <property type="entry name" value="tRNA_endonuc-like_dom_sf"/>
</dbReference>
<evidence type="ECO:0000259" key="2">
    <source>
        <dbReference type="Pfam" id="PF17761"/>
    </source>
</evidence>
<comment type="caution">
    <text evidence="3">The sequence shown here is derived from an EMBL/GenBank/DDBJ whole genome shotgun (WGS) entry which is preliminary data.</text>
</comment>
<dbReference type="AlphaFoldDB" id="A0A6G1VM39"/>
<dbReference type="InterPro" id="IPR009362">
    <property type="entry name" value="YhcG_C"/>
</dbReference>
<gene>
    <name evidence="3" type="ORF">F7D25_06665</name>
</gene>
<evidence type="ECO:0000313" key="3">
    <source>
        <dbReference type="EMBL" id="MQP14092.1"/>
    </source>
</evidence>
<accession>A0A6G1VM39</accession>
<dbReference type="RefSeq" id="WP_117663123.1">
    <property type="nucleotide sequence ID" value="NZ_CABOGV010000020.1"/>
</dbReference>
<organism evidence="3 4">
    <name type="scientific">Segatella copri</name>
    <dbReference type="NCBI Taxonomy" id="165179"/>
    <lineage>
        <taxon>Bacteria</taxon>
        <taxon>Pseudomonadati</taxon>
        <taxon>Bacteroidota</taxon>
        <taxon>Bacteroidia</taxon>
        <taxon>Bacteroidales</taxon>
        <taxon>Prevotellaceae</taxon>
        <taxon>Segatella</taxon>
    </lineage>
</organism>
<dbReference type="EMBL" id="VZAH01000077">
    <property type="protein sequence ID" value="MQP14092.1"/>
    <property type="molecule type" value="Genomic_DNA"/>
</dbReference>
<dbReference type="Pfam" id="PF06250">
    <property type="entry name" value="YhcG_C"/>
    <property type="match status" value="1"/>
</dbReference>
<dbReference type="OrthoDB" id="9801263at2"/>
<dbReference type="InterPro" id="IPR053148">
    <property type="entry name" value="PD-DEXK-like_domain"/>
</dbReference>
<sequence length="370" mass="42384">MKKTMTSAITDPDYKQWVSDIEKRFKKQQLKAAIHVNSDKLEFYWSLGRDICEREFESKYGSSAIQILSKDLRVALPGVAGLTPGSLYYCKRFYKLYSQIFKKFPQAGEISKPLHSVPTETQTMPLNIFSIPWGHHKVIIDYLEDAPEKAIFYASKILENCWSRATLLNMIGDKGKNNGLYERQGKAVNNFPQTMPHPTGDLARELINDPLNFSFLKLKESFDEENLKNALVQHVNQLLMSLGSGFAYMGREYLLSVAGKEQFTDLLFYNTKLHAYVVVEVKITEFESSYLGQLSGYMSLVNHILKSDLDRPTIGLLICRNKNNLFAQYCLEGYNQPIAITAYEGIQILPNNFNEKLPSINELEEEIRKK</sequence>
<dbReference type="Pfam" id="PF17761">
    <property type="entry name" value="DUF1016_N"/>
    <property type="match status" value="1"/>
</dbReference>
<dbReference type="Proteomes" id="UP000477980">
    <property type="component" value="Unassembled WGS sequence"/>
</dbReference>
<proteinExistence type="predicted"/>